<feature type="transmembrane region" description="Helical" evidence="2">
    <location>
        <begin position="401"/>
        <end position="421"/>
    </location>
</feature>
<feature type="domain" description="CSC1/OSCA1-like 7TM region" evidence="3">
    <location>
        <begin position="196"/>
        <end position="391"/>
    </location>
</feature>
<dbReference type="EMBL" id="LGRX02021965">
    <property type="protein sequence ID" value="KAK3256110.1"/>
    <property type="molecule type" value="Genomic_DNA"/>
</dbReference>
<evidence type="ECO:0000259" key="3">
    <source>
        <dbReference type="Pfam" id="PF02714"/>
    </source>
</evidence>
<feature type="region of interest" description="Disordered" evidence="1">
    <location>
        <begin position="637"/>
        <end position="703"/>
    </location>
</feature>
<sequence length="703" mass="77677">MATEPSNVIWQNWQPGLIDFLLRRAVAIGAAVILVLASTYIVVGVSDAAQAVSLNVDCGATSDEWHDFGLGAGITCERVWPLENTTANSDDARLSVDAFRRQVRTDTCNEDYMDFKVPQVNTTAFYSASWDYKYYAAFSDVSEDQWSNGVYSGDSSDECAGKVCYDCYCKEMGYTSYVRNTDELGVYCKDYWHKVILQVVFLLVVALTKSTVDIIVTNCMRRLTAFEKHKTVSSAEASTAAKVSSVLIANNFIVPILIHSTVEGLSFIPLLFNGKYTDFSAEWYQVVGSSLYLGGLINVAAWAVREPLVAFQLWAKARLLNRWSLTQRTTDRLYSPPNFRLGERTGTLLAGIATGMVFSCAMPLFPFIGAAILGAQYFADRYMLLRVSQMPVMYGVEMADAVLKTLPVFVVVHLALAFWMISYWEIDGYRLTDYTPANEEDVWNLRSRLNNATTLPISIMLFLGPSLMMGQALFLYIRKTVFEISTAQLEGLPLFSEARRGDLIEGYRSYQMIDNPSYQLLLEEASESTTNMSTGRDRAETHWTSKQALADVYVAGKDGVAGSAAEAAKAAESGPNTGPERPESIVVDAREAEGEAENATDEQLPPNPPPRTVLSGYYQRKDSVQAGDSPAIEMTNVEQASESAGSRNSVGNGGRNSDVARMSRVTTNVNPLVERIEKENIDDSAAKLWDNGDDNDDDSDESW</sequence>
<dbReference type="GO" id="GO:0005886">
    <property type="term" value="C:plasma membrane"/>
    <property type="evidence" value="ECO:0007669"/>
    <property type="project" value="TreeGrafter"/>
</dbReference>
<organism evidence="4 5">
    <name type="scientific">Cymbomonas tetramitiformis</name>
    <dbReference type="NCBI Taxonomy" id="36881"/>
    <lineage>
        <taxon>Eukaryota</taxon>
        <taxon>Viridiplantae</taxon>
        <taxon>Chlorophyta</taxon>
        <taxon>Pyramimonadophyceae</taxon>
        <taxon>Pyramimonadales</taxon>
        <taxon>Pyramimonadaceae</taxon>
        <taxon>Cymbomonas</taxon>
    </lineage>
</organism>
<dbReference type="InterPro" id="IPR045122">
    <property type="entry name" value="Csc1-like"/>
</dbReference>
<comment type="caution">
    <text evidence="4">The sequence shown here is derived from an EMBL/GenBank/DDBJ whole genome shotgun (WGS) entry which is preliminary data.</text>
</comment>
<keyword evidence="2" id="KW-0472">Membrane</keyword>
<proteinExistence type="predicted"/>
<keyword evidence="2" id="KW-0812">Transmembrane</keyword>
<dbReference type="AlphaFoldDB" id="A0AAE0FAP0"/>
<feature type="transmembrane region" description="Helical" evidence="2">
    <location>
        <begin position="252"/>
        <end position="272"/>
    </location>
</feature>
<feature type="compositionally biased region" description="Basic and acidic residues" evidence="1">
    <location>
        <begin position="674"/>
        <end position="685"/>
    </location>
</feature>
<dbReference type="Pfam" id="PF02714">
    <property type="entry name" value="RSN1_7TM"/>
    <property type="match status" value="1"/>
</dbReference>
<keyword evidence="5" id="KW-1185">Reference proteome</keyword>
<dbReference type="PANTHER" id="PTHR13018">
    <property type="entry name" value="PROBABLE MEMBRANE PROTEIN DUF221-RELATED"/>
    <property type="match status" value="1"/>
</dbReference>
<dbReference type="GO" id="GO:0005227">
    <property type="term" value="F:calcium-activated cation channel activity"/>
    <property type="evidence" value="ECO:0007669"/>
    <property type="project" value="InterPro"/>
</dbReference>
<dbReference type="PANTHER" id="PTHR13018:SF83">
    <property type="entry name" value="RRM DOMAIN-CONTAINING PROTEIN"/>
    <property type="match status" value="1"/>
</dbReference>
<evidence type="ECO:0000313" key="4">
    <source>
        <dbReference type="EMBL" id="KAK3256110.1"/>
    </source>
</evidence>
<feature type="transmembrane region" description="Helical" evidence="2">
    <location>
        <begin position="455"/>
        <end position="477"/>
    </location>
</feature>
<dbReference type="InterPro" id="IPR003864">
    <property type="entry name" value="CSC1/OSCA1-like_7TM"/>
</dbReference>
<feature type="transmembrane region" description="Helical" evidence="2">
    <location>
        <begin position="20"/>
        <end position="43"/>
    </location>
</feature>
<keyword evidence="2" id="KW-1133">Transmembrane helix</keyword>
<gene>
    <name evidence="4" type="ORF">CYMTET_34736</name>
</gene>
<name>A0AAE0FAP0_9CHLO</name>
<feature type="compositionally biased region" description="Acidic residues" evidence="1">
    <location>
        <begin position="691"/>
        <end position="703"/>
    </location>
</feature>
<protein>
    <recommendedName>
        <fullName evidence="3">CSC1/OSCA1-like 7TM region domain-containing protein</fullName>
    </recommendedName>
</protein>
<reference evidence="4 5" key="1">
    <citation type="journal article" date="2015" name="Genome Biol. Evol.">
        <title>Comparative Genomics of a Bacterivorous Green Alga Reveals Evolutionary Causalities and Consequences of Phago-Mixotrophic Mode of Nutrition.</title>
        <authorList>
            <person name="Burns J.A."/>
            <person name="Paasch A."/>
            <person name="Narechania A."/>
            <person name="Kim E."/>
        </authorList>
    </citation>
    <scope>NUCLEOTIDE SEQUENCE [LARGE SCALE GENOMIC DNA]</scope>
    <source>
        <strain evidence="4 5">PLY_AMNH</strain>
    </source>
</reference>
<evidence type="ECO:0000313" key="5">
    <source>
        <dbReference type="Proteomes" id="UP001190700"/>
    </source>
</evidence>
<feature type="transmembrane region" description="Helical" evidence="2">
    <location>
        <begin position="348"/>
        <end position="380"/>
    </location>
</feature>
<feature type="transmembrane region" description="Helical" evidence="2">
    <location>
        <begin position="284"/>
        <end position="304"/>
    </location>
</feature>
<feature type="region of interest" description="Disordered" evidence="1">
    <location>
        <begin position="591"/>
        <end position="613"/>
    </location>
</feature>
<evidence type="ECO:0000256" key="2">
    <source>
        <dbReference type="SAM" id="Phobius"/>
    </source>
</evidence>
<feature type="transmembrane region" description="Helical" evidence="2">
    <location>
        <begin position="195"/>
        <end position="216"/>
    </location>
</feature>
<dbReference type="Proteomes" id="UP001190700">
    <property type="component" value="Unassembled WGS sequence"/>
</dbReference>
<evidence type="ECO:0000256" key="1">
    <source>
        <dbReference type="SAM" id="MobiDB-lite"/>
    </source>
</evidence>
<accession>A0AAE0FAP0</accession>